<protein>
    <recommendedName>
        <fullName evidence="3">Lipoprotein</fullName>
    </recommendedName>
</protein>
<dbReference type="InterPro" id="IPR007485">
    <property type="entry name" value="LPS_assembly_LptE"/>
</dbReference>
<dbReference type="eggNOG" id="COG2980">
    <property type="taxonomic scope" value="Bacteria"/>
</dbReference>
<evidence type="ECO:0000313" key="2">
    <source>
        <dbReference type="Proteomes" id="UP000004358"/>
    </source>
</evidence>
<dbReference type="Proteomes" id="UP000004358">
    <property type="component" value="Unassembled WGS sequence"/>
</dbReference>
<evidence type="ECO:0000313" key="1">
    <source>
        <dbReference type="EMBL" id="EAQ78657.1"/>
    </source>
</evidence>
<dbReference type="AlphaFoldDB" id="A3ZXT3"/>
<name>A3ZXT3_9BACT</name>
<dbReference type="Pfam" id="PF04390">
    <property type="entry name" value="LptE"/>
    <property type="match status" value="1"/>
</dbReference>
<reference evidence="1 2" key="1">
    <citation type="submission" date="2006-02" db="EMBL/GenBank/DDBJ databases">
        <authorList>
            <person name="Amann R."/>
            <person name="Ferriera S."/>
            <person name="Johnson J."/>
            <person name="Kravitz S."/>
            <person name="Halpern A."/>
            <person name="Remington K."/>
            <person name="Beeson K."/>
            <person name="Tran B."/>
            <person name="Rogers Y.-H."/>
            <person name="Friedman R."/>
            <person name="Venter J.C."/>
        </authorList>
    </citation>
    <scope>NUCLEOTIDE SEQUENCE [LARGE SCALE GENOMIC DNA]</scope>
    <source>
        <strain evidence="1 2">DSM 3645</strain>
    </source>
</reference>
<dbReference type="PROSITE" id="PS51257">
    <property type="entry name" value="PROKAR_LIPOPROTEIN"/>
    <property type="match status" value="1"/>
</dbReference>
<dbReference type="HOGENOM" id="CLU_123317_0_0_0"/>
<dbReference type="GO" id="GO:0019867">
    <property type="term" value="C:outer membrane"/>
    <property type="evidence" value="ECO:0007669"/>
    <property type="project" value="InterPro"/>
</dbReference>
<sequence length="177" mass="19649">MIDRRWIWMPLLAALFSGGCACYQIGARTLYRPDIQTVYVPMFASESFRFGLGERLTEAVVREIHATTPYKVVSKEMADSTLSGELIGDQKSVIAGNGLDEARIIQENLTVVYRWTDSRGNVLQQPLSLTLAPPLSADTLNVASKYVPESGQTMAIAQEEAIRDLAVQIVRNMQAPW</sequence>
<dbReference type="EMBL" id="AANZ01000019">
    <property type="protein sequence ID" value="EAQ78657.1"/>
    <property type="molecule type" value="Genomic_DNA"/>
</dbReference>
<organism evidence="1 2">
    <name type="scientific">Blastopirellula marina DSM 3645</name>
    <dbReference type="NCBI Taxonomy" id="314230"/>
    <lineage>
        <taxon>Bacteria</taxon>
        <taxon>Pseudomonadati</taxon>
        <taxon>Planctomycetota</taxon>
        <taxon>Planctomycetia</taxon>
        <taxon>Pirellulales</taxon>
        <taxon>Pirellulaceae</taxon>
        <taxon>Blastopirellula</taxon>
    </lineage>
</organism>
<evidence type="ECO:0008006" key="3">
    <source>
        <dbReference type="Google" id="ProtNLM"/>
    </source>
</evidence>
<dbReference type="STRING" id="314230.DSM3645_07690"/>
<comment type="caution">
    <text evidence="1">The sequence shown here is derived from an EMBL/GenBank/DDBJ whole genome shotgun (WGS) entry which is preliminary data.</text>
</comment>
<dbReference type="RefSeq" id="WP_002655134.1">
    <property type="nucleotide sequence ID" value="NZ_CH672377.1"/>
</dbReference>
<dbReference type="GO" id="GO:0043165">
    <property type="term" value="P:Gram-negative-bacterium-type cell outer membrane assembly"/>
    <property type="evidence" value="ECO:0007669"/>
    <property type="project" value="InterPro"/>
</dbReference>
<proteinExistence type="predicted"/>
<gene>
    <name evidence="1" type="ORF">DSM3645_07690</name>
</gene>
<accession>A3ZXT3</accession>